<organism evidence="1 2">
    <name type="scientific">Caenorhabditis japonica</name>
    <dbReference type="NCBI Taxonomy" id="281687"/>
    <lineage>
        <taxon>Eukaryota</taxon>
        <taxon>Metazoa</taxon>
        <taxon>Ecdysozoa</taxon>
        <taxon>Nematoda</taxon>
        <taxon>Chromadorea</taxon>
        <taxon>Rhabditida</taxon>
        <taxon>Rhabditina</taxon>
        <taxon>Rhabditomorpha</taxon>
        <taxon>Rhabditoidea</taxon>
        <taxon>Rhabditidae</taxon>
        <taxon>Peloderinae</taxon>
        <taxon>Caenorhabditis</taxon>
    </lineage>
</organism>
<keyword evidence="2" id="KW-1185">Reference proteome</keyword>
<name>A0A8R1IBD9_CAEJA</name>
<dbReference type="EnsemblMetazoa" id="CJA32476.1">
    <property type="protein sequence ID" value="CJA32476.1"/>
    <property type="gene ID" value="WBGene00208323"/>
</dbReference>
<reference evidence="1" key="2">
    <citation type="submission" date="2022-06" db="UniProtKB">
        <authorList>
            <consortium name="EnsemblMetazoa"/>
        </authorList>
    </citation>
    <scope>IDENTIFICATION</scope>
    <source>
        <strain evidence="1">DF5081</strain>
    </source>
</reference>
<dbReference type="AlphaFoldDB" id="A0A8R1IBD9"/>
<protein>
    <submittedName>
        <fullName evidence="1">Uncharacterized protein</fullName>
    </submittedName>
</protein>
<dbReference type="Proteomes" id="UP000005237">
    <property type="component" value="Unassembled WGS sequence"/>
</dbReference>
<sequence length="168" mass="18895">MPISTETTASRYEKRGLRVLKSMWSMVESRQKSATMTISTETTASDHQFCESSDRILNPDVTQERGAEKKITDTDFQCTVIQLKLVRLREAKFSGFSQTQQNVHGAVGGFFRRRNVFATSGFHQRRQHPSTNDHCGGEPQNYLDTVPSEFEVGVKIKGSNSMVQENSG</sequence>
<reference evidence="2" key="1">
    <citation type="submission" date="2010-08" db="EMBL/GenBank/DDBJ databases">
        <authorList>
            <consortium name="Caenorhabditis japonica Sequencing Consortium"/>
            <person name="Wilson R.K."/>
        </authorList>
    </citation>
    <scope>NUCLEOTIDE SEQUENCE [LARGE SCALE GENOMIC DNA]</scope>
    <source>
        <strain evidence="2">DF5081</strain>
    </source>
</reference>
<evidence type="ECO:0000313" key="1">
    <source>
        <dbReference type="EnsemblMetazoa" id="CJA32476.1"/>
    </source>
</evidence>
<evidence type="ECO:0000313" key="2">
    <source>
        <dbReference type="Proteomes" id="UP000005237"/>
    </source>
</evidence>
<proteinExistence type="predicted"/>
<accession>A0A8R1IBD9</accession>